<evidence type="ECO:0000313" key="2">
    <source>
        <dbReference type="EMBL" id="UNZ05086.1"/>
    </source>
</evidence>
<dbReference type="EMBL" id="CP094298">
    <property type="protein sequence ID" value="UNZ05086.1"/>
    <property type="molecule type" value="Genomic_DNA"/>
</dbReference>
<evidence type="ECO:0008006" key="4">
    <source>
        <dbReference type="Google" id="ProtNLM"/>
    </source>
</evidence>
<proteinExistence type="predicted"/>
<evidence type="ECO:0000256" key="1">
    <source>
        <dbReference type="SAM" id="MobiDB-lite"/>
    </source>
</evidence>
<organism evidence="2 3">
    <name type="scientific">Streptomyces rimosus subsp. rimosus</name>
    <dbReference type="NCBI Taxonomy" id="132474"/>
    <lineage>
        <taxon>Bacteria</taxon>
        <taxon>Bacillati</taxon>
        <taxon>Actinomycetota</taxon>
        <taxon>Actinomycetes</taxon>
        <taxon>Kitasatosporales</taxon>
        <taxon>Streptomycetaceae</taxon>
        <taxon>Streptomyces</taxon>
    </lineage>
</organism>
<name>A0ABY3Z5L8_STRRM</name>
<dbReference type="Proteomes" id="UP000829494">
    <property type="component" value="Chromosome"/>
</dbReference>
<feature type="region of interest" description="Disordered" evidence="1">
    <location>
        <begin position="1"/>
        <end position="20"/>
    </location>
</feature>
<gene>
    <name evidence="2" type="ORF">SRIMR7_23300</name>
</gene>
<keyword evidence="3" id="KW-1185">Reference proteome</keyword>
<feature type="compositionally biased region" description="Polar residues" evidence="1">
    <location>
        <begin position="1"/>
        <end position="10"/>
    </location>
</feature>
<evidence type="ECO:0000313" key="3">
    <source>
        <dbReference type="Proteomes" id="UP000829494"/>
    </source>
</evidence>
<accession>A0ABY3Z5L8</accession>
<protein>
    <recommendedName>
        <fullName evidence="4">HNH endonuclease</fullName>
    </recommendedName>
</protein>
<sequence length="112" mass="12593">MTGGRKTSTIGVPGHYRPGANSNHLEGLCPECDAHRLVQLTPDQAEWQYRDGRVSQAQYEAYMHAWATSAVRYGPDQLYEREPSDIEVKKIVAEIRLAFEALNTANDSSRSR</sequence>
<reference evidence="2 3" key="1">
    <citation type="submission" date="2022-03" db="EMBL/GenBank/DDBJ databases">
        <title>Complete genome of Streptomyces rimosus ssp. rimosus R7 (=ATCC 10970).</title>
        <authorList>
            <person name="Beganovic S."/>
            <person name="Ruckert C."/>
            <person name="Busche T."/>
            <person name="Kalinowski J."/>
            <person name="Wittmann C."/>
        </authorList>
    </citation>
    <scope>NUCLEOTIDE SEQUENCE [LARGE SCALE GENOMIC DNA]</scope>
    <source>
        <strain evidence="2 3">R7</strain>
    </source>
</reference>